<evidence type="ECO:0000259" key="1">
    <source>
        <dbReference type="PROSITE" id="PS51677"/>
    </source>
</evidence>
<reference evidence="2" key="1">
    <citation type="submission" date="2018-05" db="EMBL/GenBank/DDBJ databases">
        <authorList>
            <person name="Lanie J.A."/>
            <person name="Ng W.-L."/>
            <person name="Kazmierczak K.M."/>
            <person name="Andrzejewski T.M."/>
            <person name="Davidsen T.M."/>
            <person name="Wayne K.J."/>
            <person name="Tettelin H."/>
            <person name="Glass J.I."/>
            <person name="Rusch D."/>
            <person name="Podicherti R."/>
            <person name="Tsui H.-C.T."/>
            <person name="Winkler M.E."/>
        </authorList>
    </citation>
    <scope>NUCLEOTIDE SEQUENCE</scope>
</reference>
<proteinExistence type="predicted"/>
<dbReference type="GO" id="GO:0016810">
    <property type="term" value="F:hydrolase activity, acting on carbon-nitrogen (but not peptide) bonds"/>
    <property type="evidence" value="ECO:0007669"/>
    <property type="project" value="InterPro"/>
</dbReference>
<name>A0A382DMI9_9ZZZZ</name>
<dbReference type="InterPro" id="IPR045235">
    <property type="entry name" value="PuuE_HpPgdA-like"/>
</dbReference>
<sequence length="282" mass="32882">MLQNIISIDVEGSIEGKVAIQNNNSIYKRTNNELKEIGYNIDVILDFLDKHNIKATFFILGSVAKDMPSLVYKIANFGHEIASHGMHHQFLHLLPNKIVRQHIIDSKDIVENSASKKIYGFRAPFFSVNEQTKYIFDEIMNAGYLYDSSIYPIRGHDLYGFPYEKRSIHKMNNGLIEMPLSVMRIMGLTFPALGGGYYRLFPYYFNKVALESLNKKENMPGIIYLHPYEIGGKYDKILNVDFLKNIRYYHNSGTKVRYRLKKMFKSYRFGTHIDFIEQNKFD</sequence>
<dbReference type="Gene3D" id="3.20.20.370">
    <property type="entry name" value="Glycoside hydrolase/deacetylase"/>
    <property type="match status" value="1"/>
</dbReference>
<gene>
    <name evidence="2" type="ORF">METZ01_LOCUS191681</name>
</gene>
<dbReference type="EMBL" id="UINC01039807">
    <property type="protein sequence ID" value="SVB38827.1"/>
    <property type="molecule type" value="Genomic_DNA"/>
</dbReference>
<evidence type="ECO:0000313" key="2">
    <source>
        <dbReference type="EMBL" id="SVB38827.1"/>
    </source>
</evidence>
<dbReference type="PROSITE" id="PS51677">
    <property type="entry name" value="NODB"/>
    <property type="match status" value="1"/>
</dbReference>
<feature type="domain" description="NodB homology" evidence="1">
    <location>
        <begin position="24"/>
        <end position="282"/>
    </location>
</feature>
<dbReference type="InterPro" id="IPR002509">
    <property type="entry name" value="NODB_dom"/>
</dbReference>
<dbReference type="GO" id="GO:0005975">
    <property type="term" value="P:carbohydrate metabolic process"/>
    <property type="evidence" value="ECO:0007669"/>
    <property type="project" value="InterPro"/>
</dbReference>
<protein>
    <recommendedName>
        <fullName evidence="1">NodB homology domain-containing protein</fullName>
    </recommendedName>
</protein>
<dbReference type="SUPFAM" id="SSF88713">
    <property type="entry name" value="Glycoside hydrolase/deacetylase"/>
    <property type="match status" value="1"/>
</dbReference>
<organism evidence="2">
    <name type="scientific">marine metagenome</name>
    <dbReference type="NCBI Taxonomy" id="408172"/>
    <lineage>
        <taxon>unclassified sequences</taxon>
        <taxon>metagenomes</taxon>
        <taxon>ecological metagenomes</taxon>
    </lineage>
</organism>
<dbReference type="Pfam" id="PF11959">
    <property type="entry name" value="DUF3473"/>
    <property type="match status" value="1"/>
</dbReference>
<dbReference type="PANTHER" id="PTHR47561">
    <property type="entry name" value="POLYSACCHARIDE DEACETYLASE FAMILY PROTEIN (AFU_ORTHOLOGUE AFUA_6G05030)"/>
    <property type="match status" value="1"/>
</dbReference>
<dbReference type="AlphaFoldDB" id="A0A382DMI9"/>
<dbReference type="PANTHER" id="PTHR47561:SF1">
    <property type="entry name" value="POLYSACCHARIDE DEACETYLASE FAMILY PROTEIN (AFU_ORTHOLOGUE AFUA_6G05030)"/>
    <property type="match status" value="1"/>
</dbReference>
<accession>A0A382DMI9</accession>
<dbReference type="Pfam" id="PF01522">
    <property type="entry name" value="Polysacc_deac_1"/>
    <property type="match status" value="1"/>
</dbReference>
<dbReference type="InterPro" id="IPR022560">
    <property type="entry name" value="DUF3473"/>
</dbReference>
<dbReference type="InterPro" id="IPR011330">
    <property type="entry name" value="Glyco_hydro/deAcase_b/a-brl"/>
</dbReference>
<dbReference type="CDD" id="cd10941">
    <property type="entry name" value="CE4_PuuE_HpPgdA_like_2"/>
    <property type="match status" value="1"/>
</dbReference>